<dbReference type="OrthoDB" id="433681at2"/>
<dbReference type="PANTHER" id="PTHR43685">
    <property type="entry name" value="GLYCOSYLTRANSFERASE"/>
    <property type="match status" value="1"/>
</dbReference>
<evidence type="ECO:0000259" key="1">
    <source>
        <dbReference type="Pfam" id="PF00535"/>
    </source>
</evidence>
<dbReference type="Gene3D" id="3.90.550.10">
    <property type="entry name" value="Spore Coat Polysaccharide Biosynthesis Protein SpsA, Chain A"/>
    <property type="match status" value="1"/>
</dbReference>
<dbReference type="InterPro" id="IPR001173">
    <property type="entry name" value="Glyco_trans_2-like"/>
</dbReference>
<gene>
    <name evidence="2" type="ORF">EZJ19_11235</name>
</gene>
<dbReference type="InterPro" id="IPR050834">
    <property type="entry name" value="Glycosyltransf_2"/>
</dbReference>
<dbReference type="RefSeq" id="WP_131447610.1">
    <property type="nucleotide sequence ID" value="NZ_SJZB01000042.1"/>
</dbReference>
<dbReference type="CDD" id="cd00761">
    <property type="entry name" value="Glyco_tranf_GTA_type"/>
    <property type="match status" value="1"/>
</dbReference>
<comment type="caution">
    <text evidence="2">The sequence shown here is derived from an EMBL/GenBank/DDBJ whole genome shotgun (WGS) entry which is preliminary data.</text>
</comment>
<dbReference type="Pfam" id="PF00535">
    <property type="entry name" value="Glycos_transf_2"/>
    <property type="match status" value="1"/>
</dbReference>
<reference evidence="2 3" key="1">
    <citation type="submission" date="2019-03" db="EMBL/GenBank/DDBJ databases">
        <title>Genome sequence of Thiobacillaceae bacterium LSR1, a sulfur-oxidizing bacterium isolated from freshwater sediment.</title>
        <authorList>
            <person name="Li S."/>
        </authorList>
    </citation>
    <scope>NUCLEOTIDE SEQUENCE [LARGE SCALE GENOMIC DNA]</scope>
    <source>
        <strain evidence="2 3">LSR1</strain>
    </source>
</reference>
<name>A0A4V2NVC3_9PROT</name>
<evidence type="ECO:0000313" key="2">
    <source>
        <dbReference type="EMBL" id="TCJ12806.1"/>
    </source>
</evidence>
<keyword evidence="2" id="KW-0808">Transferase</keyword>
<dbReference type="Proteomes" id="UP000295443">
    <property type="component" value="Unassembled WGS sequence"/>
</dbReference>
<dbReference type="PANTHER" id="PTHR43685:SF2">
    <property type="entry name" value="GLYCOSYLTRANSFERASE 2-LIKE DOMAIN-CONTAINING PROTEIN"/>
    <property type="match status" value="1"/>
</dbReference>
<dbReference type="SUPFAM" id="SSF53448">
    <property type="entry name" value="Nucleotide-diphospho-sugar transferases"/>
    <property type="match status" value="1"/>
</dbReference>
<protein>
    <submittedName>
        <fullName evidence="2">Glycosyltransferase family 2 protein</fullName>
    </submittedName>
</protein>
<dbReference type="GO" id="GO:0016740">
    <property type="term" value="F:transferase activity"/>
    <property type="evidence" value="ECO:0007669"/>
    <property type="project" value="UniProtKB-KW"/>
</dbReference>
<dbReference type="InterPro" id="IPR029044">
    <property type="entry name" value="Nucleotide-diphossugar_trans"/>
</dbReference>
<keyword evidence="3" id="KW-1185">Reference proteome</keyword>
<accession>A0A4V2NVC3</accession>
<sequence length="306" mass="33772">MRILVVIPVYNRPELVVLTLDAVAAQDRLPDAVAVVDDGSTDDTPERVEAWMAANPALPARLIRTANQGASAARNAGLAELGAGMDAVAFLDSDDLWPADFLARTEAALAAHPDAVAASTDRERYRPHDDWRKHDCLAGLPANPWQWLLLHGAGIGSCTLFRTAAVTAAGNYPVDIPTGHDLVLFGRIARLGPWLHQPGAPVVFRRPRRRLASHDGSHLYQRHPDYLIWWAEAAQLTWREAPAGVHIGLSGRAALARRWHAAAENARHLGRHETARRCAVQALRKRPWQARTWWLLLRSWGGRAAR</sequence>
<feature type="domain" description="Glycosyltransferase 2-like" evidence="1">
    <location>
        <begin position="5"/>
        <end position="143"/>
    </location>
</feature>
<evidence type="ECO:0000313" key="3">
    <source>
        <dbReference type="Proteomes" id="UP000295443"/>
    </source>
</evidence>
<dbReference type="AlphaFoldDB" id="A0A4V2NVC3"/>
<dbReference type="EMBL" id="SJZB01000042">
    <property type="protein sequence ID" value="TCJ12806.1"/>
    <property type="molecule type" value="Genomic_DNA"/>
</dbReference>
<proteinExistence type="predicted"/>
<organism evidence="2 3">
    <name type="scientific">Parasulfuritortus cantonensis</name>
    <dbReference type="NCBI Taxonomy" id="2528202"/>
    <lineage>
        <taxon>Bacteria</taxon>
        <taxon>Pseudomonadati</taxon>
        <taxon>Pseudomonadota</taxon>
        <taxon>Betaproteobacteria</taxon>
        <taxon>Nitrosomonadales</taxon>
        <taxon>Thiobacillaceae</taxon>
        <taxon>Parasulfuritortus</taxon>
    </lineage>
</organism>